<evidence type="ECO:0000256" key="1">
    <source>
        <dbReference type="SAM" id="Phobius"/>
    </source>
</evidence>
<dbReference type="AlphaFoldDB" id="A0A1F7IF76"/>
<accession>A0A1F7IF76</accession>
<gene>
    <name evidence="2" type="ORF">A3A74_07945</name>
</gene>
<keyword evidence="1" id="KW-0472">Membrane</keyword>
<feature type="transmembrane region" description="Helical" evidence="1">
    <location>
        <begin position="6"/>
        <end position="24"/>
    </location>
</feature>
<dbReference type="Proteomes" id="UP000179270">
    <property type="component" value="Unassembled WGS sequence"/>
</dbReference>
<evidence type="ECO:0000313" key="3">
    <source>
        <dbReference type="Proteomes" id="UP000179270"/>
    </source>
</evidence>
<reference evidence="2 3" key="1">
    <citation type="journal article" date="2016" name="Nat. Commun.">
        <title>Thousands of microbial genomes shed light on interconnected biogeochemical processes in an aquifer system.</title>
        <authorList>
            <person name="Anantharaman K."/>
            <person name="Brown C.T."/>
            <person name="Hug L.A."/>
            <person name="Sharon I."/>
            <person name="Castelle C.J."/>
            <person name="Probst A.J."/>
            <person name="Thomas B.C."/>
            <person name="Singh A."/>
            <person name="Wilkins M.J."/>
            <person name="Karaoz U."/>
            <person name="Brodie E.L."/>
            <person name="Williams K.H."/>
            <person name="Hubbard S.S."/>
            <person name="Banfield J.F."/>
        </authorList>
    </citation>
    <scope>NUCLEOTIDE SEQUENCE [LARGE SCALE GENOMIC DNA]</scope>
</reference>
<protein>
    <submittedName>
        <fullName evidence="2">Uncharacterized protein</fullName>
    </submittedName>
</protein>
<keyword evidence="1" id="KW-0812">Transmembrane</keyword>
<dbReference type="EMBL" id="MGAF01000013">
    <property type="protein sequence ID" value="OGK42008.1"/>
    <property type="molecule type" value="Genomic_DNA"/>
</dbReference>
<evidence type="ECO:0000313" key="2">
    <source>
        <dbReference type="EMBL" id="OGK42008.1"/>
    </source>
</evidence>
<keyword evidence="1" id="KW-1133">Transmembrane helix</keyword>
<name>A0A1F7IF76_9BACT</name>
<organism evidence="2 3">
    <name type="scientific">Candidatus Roizmanbacteria bacterium RIFCSPLOWO2_01_FULL_35_13</name>
    <dbReference type="NCBI Taxonomy" id="1802055"/>
    <lineage>
        <taxon>Bacteria</taxon>
        <taxon>Candidatus Roizmaniibacteriota</taxon>
    </lineage>
</organism>
<sequence>MDKYRILSGSIFLILLTVGGFYLGTRQITQPREIPRFYPVDQDAFQEMKDIAANKIPSPTPDETANWKTYRDETVGFEFKYPPETRIEGSQIRKDFIRYKSQEKYEENIRFQLEIENKNNFLDLENYFTNKYCYYLVVSELDGVLTPNSDCLNLFNETKKITSIDSRQALTANISYGYSGMRVTVIDIKNYIIIFNLNEFEEGAGISQKTINIFDQILSTFNFLGSTNF</sequence>
<proteinExistence type="predicted"/>
<comment type="caution">
    <text evidence="2">The sequence shown here is derived from an EMBL/GenBank/DDBJ whole genome shotgun (WGS) entry which is preliminary data.</text>
</comment>